<feature type="non-terminal residue" evidence="1">
    <location>
        <position position="258"/>
    </location>
</feature>
<name>X1V0Y3_9ZZZZ</name>
<comment type="caution">
    <text evidence="1">The sequence shown here is derived from an EMBL/GenBank/DDBJ whole genome shotgun (WGS) entry which is preliminary data.</text>
</comment>
<feature type="non-terminal residue" evidence="1">
    <location>
        <position position="1"/>
    </location>
</feature>
<proteinExistence type="predicted"/>
<evidence type="ECO:0000313" key="1">
    <source>
        <dbReference type="EMBL" id="GAJ05831.1"/>
    </source>
</evidence>
<accession>X1V0Y3</accession>
<dbReference type="EMBL" id="BARW01026471">
    <property type="protein sequence ID" value="GAJ05831.1"/>
    <property type="molecule type" value="Genomic_DNA"/>
</dbReference>
<gene>
    <name evidence="1" type="ORF">S12H4_43172</name>
</gene>
<dbReference type="AlphaFoldDB" id="X1V0Y3"/>
<evidence type="ECO:0008006" key="2">
    <source>
        <dbReference type="Google" id="ProtNLM"/>
    </source>
</evidence>
<organism evidence="1">
    <name type="scientific">marine sediment metagenome</name>
    <dbReference type="NCBI Taxonomy" id="412755"/>
    <lineage>
        <taxon>unclassified sequences</taxon>
        <taxon>metagenomes</taxon>
        <taxon>ecological metagenomes</taxon>
    </lineage>
</organism>
<sequence length="258" mass="29455">LNVTDANLDEVWYQLNNGTVTTDNYTWTSSISQTVWDQVENGNVSIIFYANDTFNHLGFANVTVRKNIDNPIITIENPQENELFGIIAPNITIYKSGTELNTTWYTIDYGVTNYTFFGLNVVINQAAWDNYGFGDVIITFYINDSLGKIGYDIISLRKDPDSPEITIFFINPSTNNTYWDIEPTFRVLVYEPNNHSIWYRVGMTNVFISNNTDIELQSAIWNDLPQGIFTIEIFANDTLGYLNDSITLTFYKDTLAPS</sequence>
<reference evidence="1" key="1">
    <citation type="journal article" date="2014" name="Front. Microbiol.">
        <title>High frequency of phylogenetically diverse reductive dehalogenase-homologous genes in deep subseafloor sedimentary metagenomes.</title>
        <authorList>
            <person name="Kawai M."/>
            <person name="Futagami T."/>
            <person name="Toyoda A."/>
            <person name="Takaki Y."/>
            <person name="Nishi S."/>
            <person name="Hori S."/>
            <person name="Arai W."/>
            <person name="Tsubouchi T."/>
            <person name="Morono Y."/>
            <person name="Uchiyama I."/>
            <person name="Ito T."/>
            <person name="Fujiyama A."/>
            <person name="Inagaki F."/>
            <person name="Takami H."/>
        </authorList>
    </citation>
    <scope>NUCLEOTIDE SEQUENCE</scope>
    <source>
        <strain evidence="1">Expedition CK06-06</strain>
    </source>
</reference>
<protein>
    <recommendedName>
        <fullName evidence="2">Ig-like domain-containing protein</fullName>
    </recommendedName>
</protein>